<dbReference type="Pfam" id="PF02467">
    <property type="entry name" value="Whib"/>
    <property type="match status" value="1"/>
</dbReference>
<name>A0A0K0N770_9CAUD</name>
<evidence type="ECO:0000259" key="1">
    <source>
        <dbReference type="PROSITE" id="PS51674"/>
    </source>
</evidence>
<evidence type="ECO:0000313" key="2">
    <source>
        <dbReference type="EMBL" id="AKJ72587.1"/>
    </source>
</evidence>
<dbReference type="InterPro" id="IPR034768">
    <property type="entry name" value="4FE4S_WBL"/>
</dbReference>
<dbReference type="EMBL" id="KR063281">
    <property type="protein sequence ID" value="AKJ72587.1"/>
    <property type="molecule type" value="Genomic_DNA"/>
</dbReference>
<reference evidence="2 3" key="1">
    <citation type="journal article" date="2015" name="PLoS ONE">
        <title>Lysis to Kill: Evaluation of the Lytic Abilities, and Genomics of Nine Bacteriophages Infective for Gordonia spp. and Their Potential Use in Activated Sludge Foam Biocontrol.</title>
        <authorList>
            <person name="Dyson Z.A."/>
            <person name="Tucci J."/>
            <person name="Seviour R.J."/>
            <person name="Petrovski S."/>
        </authorList>
    </citation>
    <scope>NUCLEOTIDE SEQUENCE [LARGE SCALE GENOMIC DNA]</scope>
</reference>
<accession>A0A0K0N770</accession>
<proteinExistence type="predicted"/>
<evidence type="ECO:0000313" key="3">
    <source>
        <dbReference type="Proteomes" id="UP000221359"/>
    </source>
</evidence>
<dbReference type="Proteomes" id="UP000221359">
    <property type="component" value="Segment"/>
</dbReference>
<sequence length="148" mass="17504">MTSSSKVWTLLDTFPDFPQAVCKTRPAFLWDLRIETRGETDLQRNRRYSKARRLCRKCPHMAECLAWGTENTLEGVWGGQVLLPFGEKPLKCDTCNRFMIKSRFQTPPRGYRNRHTDDQCTKCYNFLAEKQKRIDARERKREARRLTA</sequence>
<protein>
    <submittedName>
        <fullName evidence="2">Putative WhiB family protein</fullName>
    </submittedName>
</protein>
<gene>
    <name evidence="2" type="ORF">GMA2_49</name>
</gene>
<feature type="domain" description="4Fe-4S Wbl-type" evidence="1">
    <location>
        <begin position="21"/>
        <end position="87"/>
    </location>
</feature>
<keyword evidence="3" id="KW-1185">Reference proteome</keyword>
<dbReference type="PROSITE" id="PS51674">
    <property type="entry name" value="4FE4S_WBL"/>
    <property type="match status" value="1"/>
</dbReference>
<organism evidence="2 3">
    <name type="scientific">Gordonia phage GMA2</name>
    <dbReference type="NCBI Taxonomy" id="1647283"/>
    <lineage>
        <taxon>Viruses</taxon>
        <taxon>Duplodnaviria</taxon>
        <taxon>Heunggongvirae</taxon>
        <taxon>Uroviricota</taxon>
        <taxon>Caudoviricetes</taxon>
        <taxon>Gimaduovirus</taxon>
        <taxon>Gimaduovirus GMA2</taxon>
    </lineage>
</organism>